<evidence type="ECO:0000259" key="1">
    <source>
        <dbReference type="Pfam" id="PF12697"/>
    </source>
</evidence>
<protein>
    <submittedName>
        <fullName evidence="2">Pimeloyl-ACP methyl ester carboxylesterase</fullName>
    </submittedName>
</protein>
<dbReference type="Gene3D" id="3.40.50.1820">
    <property type="entry name" value="alpha/beta hydrolase"/>
    <property type="match status" value="1"/>
</dbReference>
<dbReference type="SUPFAM" id="SSF53474">
    <property type="entry name" value="alpha/beta-Hydrolases"/>
    <property type="match status" value="1"/>
</dbReference>
<feature type="domain" description="AB hydrolase-1" evidence="1">
    <location>
        <begin position="41"/>
        <end position="272"/>
    </location>
</feature>
<dbReference type="RefSeq" id="WP_090104484.1">
    <property type="nucleotide sequence ID" value="NZ_FNIX01000025.1"/>
</dbReference>
<dbReference type="OrthoDB" id="4276066at2"/>
<evidence type="ECO:0000313" key="3">
    <source>
        <dbReference type="Proteomes" id="UP000199691"/>
    </source>
</evidence>
<keyword evidence="3" id="KW-1185">Reference proteome</keyword>
<proteinExistence type="predicted"/>
<dbReference type="STRING" id="641025.SAMN05421507_12592"/>
<sequence length="300" mass="31839">MSSNATERFTHHVTSAGPARGMRFTGLRRVGGTPDKDVPLVVAIHGGGYTSSYFDVPGYSLLDRAAGLDVPIIAVDRPGHGGSSPAAAGESLYLANAAALDHLISELWESTGIGCAGVFLIGHSIGVHVAMGIAARKPQWPLLGLALSGCLLRHADGFTEVWAAHPETFLDVPVEQKAELMFGPAWTHRSDMPQTSYFANVPVRTAELVEGAKWVEVFGDLAPEISVPVQLRHGQLDRLWAGGQDQIAEFAAGLTSSPYVDVEVVPAAGHAIDYHRVGAAFQTQQLAFALNCSIRGLDDI</sequence>
<dbReference type="Proteomes" id="UP000199691">
    <property type="component" value="Unassembled WGS sequence"/>
</dbReference>
<name>A0A1H0WYT3_9PSEU</name>
<dbReference type="InterPro" id="IPR050228">
    <property type="entry name" value="Carboxylesterase_BioH"/>
</dbReference>
<reference evidence="3" key="1">
    <citation type="submission" date="2016-10" db="EMBL/GenBank/DDBJ databases">
        <authorList>
            <person name="Varghese N."/>
            <person name="Submissions S."/>
        </authorList>
    </citation>
    <scope>NUCLEOTIDE SEQUENCE [LARGE SCALE GENOMIC DNA]</scope>
    <source>
        <strain evidence="3">CGMCC 4.6609</strain>
    </source>
</reference>
<dbReference type="PANTHER" id="PTHR43194:SF2">
    <property type="entry name" value="PEROXISOMAL MEMBRANE PROTEIN LPX1"/>
    <property type="match status" value="1"/>
</dbReference>
<dbReference type="EMBL" id="FNIX01000025">
    <property type="protein sequence ID" value="SDP95605.1"/>
    <property type="molecule type" value="Genomic_DNA"/>
</dbReference>
<accession>A0A1H0WYT3</accession>
<dbReference type="GO" id="GO:0003824">
    <property type="term" value="F:catalytic activity"/>
    <property type="evidence" value="ECO:0007669"/>
    <property type="project" value="UniProtKB-ARBA"/>
</dbReference>
<dbReference type="Pfam" id="PF12697">
    <property type="entry name" value="Abhydrolase_6"/>
    <property type="match status" value="1"/>
</dbReference>
<dbReference type="PANTHER" id="PTHR43194">
    <property type="entry name" value="HYDROLASE ALPHA/BETA FOLD FAMILY"/>
    <property type="match status" value="1"/>
</dbReference>
<gene>
    <name evidence="2" type="ORF">SAMN05421507_12592</name>
</gene>
<dbReference type="InterPro" id="IPR000073">
    <property type="entry name" value="AB_hydrolase_1"/>
</dbReference>
<organism evidence="2 3">
    <name type="scientific">Lentzea jiangxiensis</name>
    <dbReference type="NCBI Taxonomy" id="641025"/>
    <lineage>
        <taxon>Bacteria</taxon>
        <taxon>Bacillati</taxon>
        <taxon>Actinomycetota</taxon>
        <taxon>Actinomycetes</taxon>
        <taxon>Pseudonocardiales</taxon>
        <taxon>Pseudonocardiaceae</taxon>
        <taxon>Lentzea</taxon>
    </lineage>
</organism>
<dbReference type="AlphaFoldDB" id="A0A1H0WYT3"/>
<dbReference type="InterPro" id="IPR029058">
    <property type="entry name" value="AB_hydrolase_fold"/>
</dbReference>
<evidence type="ECO:0000313" key="2">
    <source>
        <dbReference type="EMBL" id="SDP95605.1"/>
    </source>
</evidence>